<organism evidence="2">
    <name type="scientific">uncultured Actinomycetospora sp</name>
    <dbReference type="NCBI Taxonomy" id="1135996"/>
    <lineage>
        <taxon>Bacteria</taxon>
        <taxon>Bacillati</taxon>
        <taxon>Actinomycetota</taxon>
        <taxon>Actinomycetes</taxon>
        <taxon>Pseudonocardiales</taxon>
        <taxon>Pseudonocardiaceae</taxon>
        <taxon>Actinomycetospora</taxon>
        <taxon>environmental samples</taxon>
    </lineage>
</organism>
<evidence type="ECO:0000313" key="2">
    <source>
        <dbReference type="EMBL" id="CAA9252232.1"/>
    </source>
</evidence>
<feature type="compositionally biased region" description="Low complexity" evidence="1">
    <location>
        <begin position="313"/>
        <end position="324"/>
    </location>
</feature>
<feature type="compositionally biased region" description="Basic residues" evidence="1">
    <location>
        <begin position="277"/>
        <end position="289"/>
    </location>
</feature>
<feature type="compositionally biased region" description="Basic and acidic residues" evidence="1">
    <location>
        <begin position="531"/>
        <end position="551"/>
    </location>
</feature>
<gene>
    <name evidence="2" type="ORF">AVDCRST_MAG54-2056</name>
</gene>
<reference evidence="2" key="1">
    <citation type="submission" date="2020-02" db="EMBL/GenBank/DDBJ databases">
        <authorList>
            <person name="Meier V. D."/>
        </authorList>
    </citation>
    <scope>NUCLEOTIDE SEQUENCE</scope>
    <source>
        <strain evidence="2">AVDCRST_MAG54</strain>
    </source>
</reference>
<accession>A0A6J4IJM2</accession>
<feature type="region of interest" description="Disordered" evidence="1">
    <location>
        <begin position="40"/>
        <end position="248"/>
    </location>
</feature>
<feature type="compositionally biased region" description="Basic residues" evidence="1">
    <location>
        <begin position="552"/>
        <end position="569"/>
    </location>
</feature>
<feature type="non-terminal residue" evidence="2">
    <location>
        <position position="575"/>
    </location>
</feature>
<feature type="non-terminal residue" evidence="2">
    <location>
        <position position="1"/>
    </location>
</feature>
<feature type="compositionally biased region" description="Basic and acidic residues" evidence="1">
    <location>
        <begin position="1"/>
        <end position="10"/>
    </location>
</feature>
<dbReference type="EC" id="6.2.1.1" evidence="2"/>
<dbReference type="AlphaFoldDB" id="A0A6J4IJM2"/>
<feature type="compositionally biased region" description="Basic residues" evidence="1">
    <location>
        <begin position="466"/>
        <end position="478"/>
    </location>
</feature>
<feature type="region of interest" description="Disordered" evidence="1">
    <location>
        <begin position="1"/>
        <end position="24"/>
    </location>
</feature>
<feature type="compositionally biased region" description="Low complexity" evidence="1">
    <location>
        <begin position="237"/>
        <end position="248"/>
    </location>
</feature>
<feature type="compositionally biased region" description="Basic residues" evidence="1">
    <location>
        <begin position="45"/>
        <end position="55"/>
    </location>
</feature>
<feature type="compositionally biased region" description="Basic and acidic residues" evidence="1">
    <location>
        <begin position="339"/>
        <end position="356"/>
    </location>
</feature>
<protein>
    <submittedName>
        <fullName evidence="2">Acetyl-CoA synthetase</fullName>
        <ecNumber evidence="2">6.2.1.1</ecNumber>
    </submittedName>
</protein>
<feature type="compositionally biased region" description="Basic and acidic residues" evidence="1">
    <location>
        <begin position="209"/>
        <end position="236"/>
    </location>
</feature>
<feature type="compositionally biased region" description="Basic and acidic residues" evidence="1">
    <location>
        <begin position="118"/>
        <end position="133"/>
    </location>
</feature>
<sequence length="575" mass="63212">ARAEQGRDRVPTGAGSAARAARGLRRRAARLRLAAARRVQLGPRALRRDRLRPRLRAASGAVGRRGGRPGGQVQLRGHERAVEPRRELAARPGRRPGRPGDPHARQPGRAVGDDPGGDEARRRAHPVDADARAGRPARPHRPRQRPSRGGPRRGRRQVRRRAGRVHAHRGGGPHHRAVARLRRRPGRARGVHARRRHQGQRHAAAVLHQRHDGEAEARGAHAHELPRRPPVDDVLDRPAAGRRAPQRRLAGLGQARVVERLRAVDRRGDDLHLQLHQVRRRPAARRGRREGREHVLRAADGVADAHPGRPDARAGAAARGGRCRGAAEPRGHRAGPRGLGHDDPRRLRADRVDAADRQPAGPARQGRVDGPPAARLPDRARRPGERGARRRGRDLHRPGGAAARAHDRLQGRPGAQRRGHARRAVPHRRRRLPRRGRLHHLHRPLRRRVQGVGLPDQPVRAGERAHRARRGRRGRGRPVARPAAPGRAQGVRGALVAIRGQPRDGAGDPAPRPRAPARLQAGPAAGVLRAAQDDLRQDPARRAADARDRPARRPLGRLRARGRVPRRGLPRAAAV</sequence>
<evidence type="ECO:0000256" key="1">
    <source>
        <dbReference type="SAM" id="MobiDB-lite"/>
    </source>
</evidence>
<keyword evidence="2" id="KW-0436">Ligase</keyword>
<name>A0A6J4IJM2_9PSEU</name>
<feature type="compositionally biased region" description="Basic residues" evidence="1">
    <location>
        <begin position="135"/>
        <end position="200"/>
    </location>
</feature>
<dbReference type="EMBL" id="CADCTH010000275">
    <property type="protein sequence ID" value="CAA9252232.1"/>
    <property type="molecule type" value="Genomic_DNA"/>
</dbReference>
<proteinExistence type="predicted"/>
<feature type="compositionally biased region" description="Basic and acidic residues" evidence="1">
    <location>
        <begin position="376"/>
        <end position="387"/>
    </location>
</feature>
<dbReference type="GO" id="GO:0003987">
    <property type="term" value="F:acetate-CoA ligase activity"/>
    <property type="evidence" value="ECO:0007669"/>
    <property type="project" value="UniProtKB-EC"/>
</dbReference>
<feature type="compositionally biased region" description="Basic residues" evidence="1">
    <location>
        <begin position="415"/>
        <end position="449"/>
    </location>
</feature>
<feature type="compositionally biased region" description="Low complexity" evidence="1">
    <location>
        <begin position="516"/>
        <end position="530"/>
    </location>
</feature>
<feature type="region of interest" description="Disordered" evidence="1">
    <location>
        <begin position="275"/>
        <end position="575"/>
    </location>
</feature>
<feature type="compositionally biased region" description="Basic and acidic residues" evidence="1">
    <location>
        <begin position="76"/>
        <end position="89"/>
    </location>
</feature>
<feature type="compositionally biased region" description="Low complexity" evidence="1">
    <location>
        <begin position="479"/>
        <end position="494"/>
    </location>
</feature>